<dbReference type="InterPro" id="IPR044135">
    <property type="entry name" value="Met-tRNA-FMT_C"/>
</dbReference>
<evidence type="ECO:0000256" key="4">
    <source>
        <dbReference type="ARBA" id="ARBA00016014"/>
    </source>
</evidence>
<dbReference type="PANTHER" id="PTHR11138:SF5">
    <property type="entry name" value="METHIONYL-TRNA FORMYLTRANSFERASE, MITOCHONDRIAL"/>
    <property type="match status" value="1"/>
</dbReference>
<name>A0A1F8EKJ3_9BACT</name>
<dbReference type="GO" id="GO:0005829">
    <property type="term" value="C:cytosol"/>
    <property type="evidence" value="ECO:0007669"/>
    <property type="project" value="TreeGrafter"/>
</dbReference>
<dbReference type="CDD" id="cd08646">
    <property type="entry name" value="FMT_core_Met-tRNA-FMT_N"/>
    <property type="match status" value="1"/>
</dbReference>
<dbReference type="Proteomes" id="UP000177117">
    <property type="component" value="Unassembled WGS sequence"/>
</dbReference>
<proteinExistence type="inferred from homology"/>
<dbReference type="GO" id="GO:0004479">
    <property type="term" value="F:methionyl-tRNA formyltransferase activity"/>
    <property type="evidence" value="ECO:0007669"/>
    <property type="project" value="UniProtKB-UniRule"/>
</dbReference>
<dbReference type="Pfam" id="PF02911">
    <property type="entry name" value="Formyl_trans_C"/>
    <property type="match status" value="1"/>
</dbReference>
<keyword evidence="5 8" id="KW-0808">Transferase</keyword>
<dbReference type="NCBIfam" id="TIGR00460">
    <property type="entry name" value="fmt"/>
    <property type="match status" value="1"/>
</dbReference>
<protein>
    <recommendedName>
        <fullName evidence="4 8">Methionyl-tRNA formyltransferase</fullName>
        <ecNumber evidence="3 8">2.1.2.9</ecNumber>
    </recommendedName>
</protein>
<evidence type="ECO:0000256" key="2">
    <source>
        <dbReference type="ARBA" id="ARBA00010699"/>
    </source>
</evidence>
<dbReference type="EC" id="2.1.2.9" evidence="3 8"/>
<evidence type="ECO:0000256" key="3">
    <source>
        <dbReference type="ARBA" id="ARBA00012261"/>
    </source>
</evidence>
<dbReference type="SUPFAM" id="SSF53328">
    <property type="entry name" value="Formyltransferase"/>
    <property type="match status" value="1"/>
</dbReference>
<dbReference type="CDD" id="cd08704">
    <property type="entry name" value="Met_tRNA_FMT_C"/>
    <property type="match status" value="1"/>
</dbReference>
<dbReference type="SUPFAM" id="SSF50486">
    <property type="entry name" value="FMT C-terminal domain-like"/>
    <property type="match status" value="1"/>
</dbReference>
<feature type="domain" description="Formyl transferase N-terminal" evidence="9">
    <location>
        <begin position="7"/>
        <end position="184"/>
    </location>
</feature>
<dbReference type="Gene3D" id="3.10.25.10">
    <property type="entry name" value="Formyl transferase, C-terminal domain"/>
    <property type="match status" value="1"/>
</dbReference>
<dbReference type="InterPro" id="IPR005793">
    <property type="entry name" value="Formyl_trans_C"/>
</dbReference>
<comment type="function">
    <text evidence="1 8">Attaches a formyl group to the free amino group of methionyl-tRNA(fMet). The formyl group appears to play a dual role in the initiator identity of N-formylmethionyl-tRNA by promoting its recognition by IF2 and preventing the misappropriation of this tRNA by the elongation apparatus.</text>
</comment>
<organism evidence="11 12">
    <name type="scientific">Candidatus Yanofskybacteria bacterium RIFCSPHIGHO2_01_FULL_41_53</name>
    <dbReference type="NCBI Taxonomy" id="1802663"/>
    <lineage>
        <taxon>Bacteria</taxon>
        <taxon>Candidatus Yanofskyibacteriota</taxon>
    </lineage>
</organism>
<evidence type="ECO:0000256" key="1">
    <source>
        <dbReference type="ARBA" id="ARBA00002606"/>
    </source>
</evidence>
<feature type="domain" description="Formyl transferase C-terminal" evidence="10">
    <location>
        <begin position="208"/>
        <end position="304"/>
    </location>
</feature>
<evidence type="ECO:0000259" key="9">
    <source>
        <dbReference type="Pfam" id="PF00551"/>
    </source>
</evidence>
<sequence>MSDNLLKIVFFGTSSFAVPALRYLVQNGYNLVAVVTQPDRPTGRQRVTMPSPVKKVTVELNIPVLEFHNLKEEDSFKKFKHLNPDICIVAAYGKIIPSQYLEVPKHGFLNIHPSLLPKYRGPSPIQNALLNGDKETGVAILKVDEEVDHGPVLKATSYKLEATSYYKEVEQELAELGGKLLLETLPKYINGEIKPKEQNHAEATFTKKMEQHDGKIDWNKTAEKIYNQIRALNPEPGTWTSWNNQIINIKSAVLSDRSAKETPGTVVKLDNSIAVASKTCYLVLKQTQLEGGKAMDPKAFINGHPELIGSKLE</sequence>
<comment type="similarity">
    <text evidence="2 8">Belongs to the Fmt family.</text>
</comment>
<keyword evidence="6 8" id="KW-0648">Protein biosynthesis</keyword>
<dbReference type="InterPro" id="IPR037022">
    <property type="entry name" value="Formyl_trans_C_sf"/>
</dbReference>
<reference evidence="11 12" key="1">
    <citation type="journal article" date="2016" name="Nat. Commun.">
        <title>Thousands of microbial genomes shed light on interconnected biogeochemical processes in an aquifer system.</title>
        <authorList>
            <person name="Anantharaman K."/>
            <person name="Brown C.T."/>
            <person name="Hug L.A."/>
            <person name="Sharon I."/>
            <person name="Castelle C.J."/>
            <person name="Probst A.J."/>
            <person name="Thomas B.C."/>
            <person name="Singh A."/>
            <person name="Wilkins M.J."/>
            <person name="Karaoz U."/>
            <person name="Brodie E.L."/>
            <person name="Williams K.H."/>
            <person name="Hubbard S.S."/>
            <person name="Banfield J.F."/>
        </authorList>
    </citation>
    <scope>NUCLEOTIDE SEQUENCE [LARGE SCALE GENOMIC DNA]</scope>
</reference>
<gene>
    <name evidence="8" type="primary">fmt</name>
    <name evidence="11" type="ORF">A2650_03060</name>
</gene>
<feature type="binding site" evidence="8">
    <location>
        <begin position="114"/>
        <end position="117"/>
    </location>
    <ligand>
        <name>(6S)-5,6,7,8-tetrahydrofolate</name>
        <dbReference type="ChEBI" id="CHEBI:57453"/>
    </ligand>
</feature>
<evidence type="ECO:0000313" key="11">
    <source>
        <dbReference type="EMBL" id="OGN00556.1"/>
    </source>
</evidence>
<dbReference type="InterPro" id="IPR002376">
    <property type="entry name" value="Formyl_transf_N"/>
</dbReference>
<dbReference type="Pfam" id="PF00551">
    <property type="entry name" value="Formyl_trans_N"/>
    <property type="match status" value="1"/>
</dbReference>
<evidence type="ECO:0000256" key="7">
    <source>
        <dbReference type="ARBA" id="ARBA00048558"/>
    </source>
</evidence>
<comment type="caution">
    <text evidence="11">The sequence shown here is derived from an EMBL/GenBank/DDBJ whole genome shotgun (WGS) entry which is preliminary data.</text>
</comment>
<comment type="catalytic activity">
    <reaction evidence="7 8">
        <text>L-methionyl-tRNA(fMet) + (6R)-10-formyltetrahydrofolate = N-formyl-L-methionyl-tRNA(fMet) + (6S)-5,6,7,8-tetrahydrofolate + H(+)</text>
        <dbReference type="Rhea" id="RHEA:24380"/>
        <dbReference type="Rhea" id="RHEA-COMP:9952"/>
        <dbReference type="Rhea" id="RHEA-COMP:9953"/>
        <dbReference type="ChEBI" id="CHEBI:15378"/>
        <dbReference type="ChEBI" id="CHEBI:57453"/>
        <dbReference type="ChEBI" id="CHEBI:78530"/>
        <dbReference type="ChEBI" id="CHEBI:78844"/>
        <dbReference type="ChEBI" id="CHEBI:195366"/>
        <dbReference type="EC" id="2.1.2.9"/>
    </reaction>
</comment>
<dbReference type="Gene3D" id="3.40.50.170">
    <property type="entry name" value="Formyl transferase, N-terminal domain"/>
    <property type="match status" value="1"/>
</dbReference>
<dbReference type="EMBL" id="MGJD01000019">
    <property type="protein sequence ID" value="OGN00556.1"/>
    <property type="molecule type" value="Genomic_DNA"/>
</dbReference>
<dbReference type="AlphaFoldDB" id="A0A1F8EKJ3"/>
<evidence type="ECO:0000256" key="5">
    <source>
        <dbReference type="ARBA" id="ARBA00022679"/>
    </source>
</evidence>
<dbReference type="InterPro" id="IPR036477">
    <property type="entry name" value="Formyl_transf_N_sf"/>
</dbReference>
<evidence type="ECO:0000256" key="8">
    <source>
        <dbReference type="HAMAP-Rule" id="MF_00182"/>
    </source>
</evidence>
<dbReference type="InterPro" id="IPR041711">
    <property type="entry name" value="Met-tRNA-FMT_N"/>
</dbReference>
<accession>A0A1F8EKJ3</accession>
<dbReference type="InterPro" id="IPR011034">
    <property type="entry name" value="Formyl_transferase-like_C_sf"/>
</dbReference>
<evidence type="ECO:0000259" key="10">
    <source>
        <dbReference type="Pfam" id="PF02911"/>
    </source>
</evidence>
<dbReference type="InterPro" id="IPR005794">
    <property type="entry name" value="Fmt"/>
</dbReference>
<dbReference type="HAMAP" id="MF_00182">
    <property type="entry name" value="Formyl_trans"/>
    <property type="match status" value="1"/>
</dbReference>
<evidence type="ECO:0000313" key="12">
    <source>
        <dbReference type="Proteomes" id="UP000177117"/>
    </source>
</evidence>
<evidence type="ECO:0000256" key="6">
    <source>
        <dbReference type="ARBA" id="ARBA00022917"/>
    </source>
</evidence>
<dbReference type="PANTHER" id="PTHR11138">
    <property type="entry name" value="METHIONYL-TRNA FORMYLTRANSFERASE"/>
    <property type="match status" value="1"/>
</dbReference>